<name>A0ABY9C2F5_VITVI</name>
<sequence>MMKKDKCICKRVGIRHCNLRVFWGIKLLHCSTHLVCGSVSAAPKPRQEENTWDAKKLDAATDDDAAAATALWLNLQVPGFSSWKCVQL</sequence>
<keyword evidence="2" id="KW-1185">Reference proteome</keyword>
<dbReference type="EMBL" id="CP126653">
    <property type="protein sequence ID" value="WJZ89194.1"/>
    <property type="molecule type" value="Genomic_DNA"/>
</dbReference>
<evidence type="ECO:0000313" key="2">
    <source>
        <dbReference type="Proteomes" id="UP001227230"/>
    </source>
</evidence>
<accession>A0ABY9C2F5</accession>
<protein>
    <submittedName>
        <fullName evidence="1">Uncharacterized protein</fullName>
    </submittedName>
</protein>
<gene>
    <name evidence="1" type="ORF">VitviT2T_008427</name>
</gene>
<evidence type="ECO:0000313" key="1">
    <source>
        <dbReference type="EMBL" id="WJZ89194.1"/>
    </source>
</evidence>
<organism evidence="1 2">
    <name type="scientific">Vitis vinifera</name>
    <name type="common">Grape</name>
    <dbReference type="NCBI Taxonomy" id="29760"/>
    <lineage>
        <taxon>Eukaryota</taxon>
        <taxon>Viridiplantae</taxon>
        <taxon>Streptophyta</taxon>
        <taxon>Embryophyta</taxon>
        <taxon>Tracheophyta</taxon>
        <taxon>Spermatophyta</taxon>
        <taxon>Magnoliopsida</taxon>
        <taxon>eudicotyledons</taxon>
        <taxon>Gunneridae</taxon>
        <taxon>Pentapetalae</taxon>
        <taxon>rosids</taxon>
        <taxon>Vitales</taxon>
        <taxon>Vitaceae</taxon>
        <taxon>Viteae</taxon>
        <taxon>Vitis</taxon>
    </lineage>
</organism>
<reference evidence="1 2" key="1">
    <citation type="journal article" date="2023" name="Hortic Res">
        <title>The complete reference genome for grapevine (Vitis vinifera L.) genetics and breeding.</title>
        <authorList>
            <person name="Shi X."/>
            <person name="Cao S."/>
            <person name="Wang X."/>
            <person name="Huang S."/>
            <person name="Wang Y."/>
            <person name="Liu Z."/>
            <person name="Liu W."/>
            <person name="Leng X."/>
            <person name="Peng Y."/>
            <person name="Wang N."/>
            <person name="Wang Y."/>
            <person name="Ma Z."/>
            <person name="Xu X."/>
            <person name="Zhang F."/>
            <person name="Xue H."/>
            <person name="Zhong H."/>
            <person name="Wang Y."/>
            <person name="Zhang K."/>
            <person name="Velt A."/>
            <person name="Avia K."/>
            <person name="Holtgrawe D."/>
            <person name="Grimplet J."/>
            <person name="Matus J.T."/>
            <person name="Ware D."/>
            <person name="Wu X."/>
            <person name="Wang H."/>
            <person name="Liu C."/>
            <person name="Fang Y."/>
            <person name="Rustenholz C."/>
            <person name="Cheng Z."/>
            <person name="Xiao H."/>
            <person name="Zhou Y."/>
        </authorList>
    </citation>
    <scope>NUCLEOTIDE SEQUENCE [LARGE SCALE GENOMIC DNA]</scope>
    <source>
        <strain evidence="2">cv. Pinot noir / PN40024</strain>
        <tissue evidence="1">Leaf</tissue>
    </source>
</reference>
<proteinExistence type="predicted"/>
<dbReference type="Proteomes" id="UP001227230">
    <property type="component" value="Chromosome 6"/>
</dbReference>